<dbReference type="InterPro" id="IPR003661">
    <property type="entry name" value="HisK_dim/P_dom"/>
</dbReference>
<dbReference type="OrthoDB" id="9809766at2"/>
<proteinExistence type="predicted"/>
<accession>A0A154WFS9</accession>
<keyword evidence="10 12" id="KW-1133">Transmembrane helix</keyword>
<evidence type="ECO:0000256" key="10">
    <source>
        <dbReference type="ARBA" id="ARBA00022989"/>
    </source>
</evidence>
<reference evidence="15 16" key="1">
    <citation type="submission" date="2015-12" db="EMBL/GenBank/DDBJ databases">
        <title>Genome sequence of Oceanibaculum pacificum MCCC 1A02656.</title>
        <authorList>
            <person name="Lu L."/>
            <person name="Lai Q."/>
            <person name="Shao Z."/>
            <person name="Qian P."/>
        </authorList>
    </citation>
    <scope>NUCLEOTIDE SEQUENCE [LARGE SCALE GENOMIC DNA]</scope>
    <source>
        <strain evidence="15 16">MCCC 1A02656</strain>
    </source>
</reference>
<dbReference type="GO" id="GO:0005886">
    <property type="term" value="C:plasma membrane"/>
    <property type="evidence" value="ECO:0007669"/>
    <property type="project" value="TreeGrafter"/>
</dbReference>
<dbReference type="SUPFAM" id="SSF47384">
    <property type="entry name" value="Homodimeric domain of signal transducing histidine kinase"/>
    <property type="match status" value="1"/>
</dbReference>
<dbReference type="PROSITE" id="PS50109">
    <property type="entry name" value="HIS_KIN"/>
    <property type="match status" value="1"/>
</dbReference>
<feature type="transmembrane region" description="Helical" evidence="12">
    <location>
        <begin position="12"/>
        <end position="35"/>
    </location>
</feature>
<dbReference type="InterPro" id="IPR003660">
    <property type="entry name" value="HAMP_dom"/>
</dbReference>
<dbReference type="Pfam" id="PF02518">
    <property type="entry name" value="HATPase_c"/>
    <property type="match status" value="1"/>
</dbReference>
<dbReference type="Gene3D" id="3.30.565.10">
    <property type="entry name" value="Histidine kinase-like ATPase, C-terminal domain"/>
    <property type="match status" value="1"/>
</dbReference>
<dbReference type="Proteomes" id="UP000076400">
    <property type="component" value="Unassembled WGS sequence"/>
</dbReference>
<evidence type="ECO:0000256" key="6">
    <source>
        <dbReference type="ARBA" id="ARBA00022692"/>
    </source>
</evidence>
<evidence type="ECO:0000313" key="16">
    <source>
        <dbReference type="Proteomes" id="UP000076400"/>
    </source>
</evidence>
<evidence type="ECO:0000256" key="8">
    <source>
        <dbReference type="ARBA" id="ARBA00022777"/>
    </source>
</evidence>
<evidence type="ECO:0000256" key="12">
    <source>
        <dbReference type="SAM" id="Phobius"/>
    </source>
</evidence>
<dbReference type="PANTHER" id="PTHR45436">
    <property type="entry name" value="SENSOR HISTIDINE KINASE YKOH"/>
    <property type="match status" value="1"/>
</dbReference>
<comment type="caution">
    <text evidence="15">The sequence shown here is derived from an EMBL/GenBank/DDBJ whole genome shotgun (WGS) entry which is preliminary data.</text>
</comment>
<evidence type="ECO:0000256" key="7">
    <source>
        <dbReference type="ARBA" id="ARBA00022741"/>
    </source>
</evidence>
<dbReference type="AlphaFoldDB" id="A0A154WFS9"/>
<feature type="domain" description="HAMP" evidence="14">
    <location>
        <begin position="172"/>
        <end position="224"/>
    </location>
</feature>
<feature type="transmembrane region" description="Helical" evidence="12">
    <location>
        <begin position="149"/>
        <end position="171"/>
    </location>
</feature>
<organism evidence="15 16">
    <name type="scientific">Oceanibaculum pacificum</name>
    <dbReference type="NCBI Taxonomy" id="580166"/>
    <lineage>
        <taxon>Bacteria</taxon>
        <taxon>Pseudomonadati</taxon>
        <taxon>Pseudomonadota</taxon>
        <taxon>Alphaproteobacteria</taxon>
        <taxon>Rhodospirillales</taxon>
        <taxon>Oceanibaculaceae</taxon>
        <taxon>Oceanibaculum</taxon>
    </lineage>
</organism>
<keyword evidence="16" id="KW-1185">Reference proteome</keyword>
<keyword evidence="5" id="KW-0808">Transferase</keyword>
<feature type="domain" description="Histidine kinase" evidence="13">
    <location>
        <begin position="232"/>
        <end position="448"/>
    </location>
</feature>
<gene>
    <name evidence="15" type="ORF">AUP43_16570</name>
</gene>
<comment type="catalytic activity">
    <reaction evidence="1">
        <text>ATP + protein L-histidine = ADP + protein N-phospho-L-histidine.</text>
        <dbReference type="EC" id="2.7.13.3"/>
    </reaction>
</comment>
<keyword evidence="7" id="KW-0547">Nucleotide-binding</keyword>
<dbReference type="InterPro" id="IPR036097">
    <property type="entry name" value="HisK_dim/P_sf"/>
</dbReference>
<dbReference type="Pfam" id="PF00512">
    <property type="entry name" value="HisKA"/>
    <property type="match status" value="1"/>
</dbReference>
<keyword evidence="11" id="KW-0902">Two-component regulatory system</keyword>
<dbReference type="InterPro" id="IPR050428">
    <property type="entry name" value="TCS_sensor_his_kinase"/>
</dbReference>
<evidence type="ECO:0000259" key="13">
    <source>
        <dbReference type="PROSITE" id="PS50109"/>
    </source>
</evidence>
<dbReference type="SUPFAM" id="SSF55874">
    <property type="entry name" value="ATPase domain of HSP90 chaperone/DNA topoisomerase II/histidine kinase"/>
    <property type="match status" value="1"/>
</dbReference>
<evidence type="ECO:0000256" key="11">
    <source>
        <dbReference type="ARBA" id="ARBA00023012"/>
    </source>
</evidence>
<evidence type="ECO:0000256" key="9">
    <source>
        <dbReference type="ARBA" id="ARBA00022840"/>
    </source>
</evidence>
<dbReference type="EMBL" id="LPXN01000029">
    <property type="protein sequence ID" value="KZD12383.1"/>
    <property type="molecule type" value="Genomic_DNA"/>
</dbReference>
<dbReference type="RefSeq" id="WP_067552451.1">
    <property type="nucleotide sequence ID" value="NZ_LPXN01000029.1"/>
</dbReference>
<dbReference type="GO" id="GO:0005524">
    <property type="term" value="F:ATP binding"/>
    <property type="evidence" value="ECO:0007669"/>
    <property type="project" value="UniProtKB-KW"/>
</dbReference>
<dbReference type="EC" id="2.7.13.3" evidence="3"/>
<dbReference type="Gene3D" id="1.10.287.130">
    <property type="match status" value="1"/>
</dbReference>
<sequence length="448" mass="48330">MTARTARISRRLTLLLTGGIVLLWLLGAAFSVLVMQEEIDEVFDSALEETAQWLLPLATDAVEGRPASSPGLLGEPDNDDEYLTFQLRSRDGTVLLRSHDAPGAPYTGTLDLGYSESQHHHVYTIASGNYFLQVAEPLWHRQEALMESAGALLLPLAGLVPVSILVILWSVRQGLTPMRLLQGAIGARDGGNLNPIEDTGWPEEIGGTVQAVNRLLLRLRAALEAERVFAATSAHELRTPVATALAQTQRLLAELESGLTQEEAQARGRRIEATLHRLGALVEKLLHLSRAEAGIGLSETENNLLPVLRLVIEELAMQPEAARQLSLAIAEGASLRARMDIDAFSIVVRNLVENALAYGDPDTPVEIAVPDDRTISVRNDCAAIPPEILSQLTQRFVRGNRAGEGPDGSGLGLAIAETILRQTGGRLELLSPVLGQDGGFEARIRLSA</sequence>
<evidence type="ECO:0000313" key="15">
    <source>
        <dbReference type="EMBL" id="KZD12383.1"/>
    </source>
</evidence>
<keyword evidence="9" id="KW-0067">ATP-binding</keyword>
<evidence type="ECO:0000256" key="3">
    <source>
        <dbReference type="ARBA" id="ARBA00012438"/>
    </source>
</evidence>
<dbReference type="InterPro" id="IPR005467">
    <property type="entry name" value="His_kinase_dom"/>
</dbReference>
<evidence type="ECO:0000256" key="5">
    <source>
        <dbReference type="ARBA" id="ARBA00022679"/>
    </source>
</evidence>
<dbReference type="GO" id="GO:0000155">
    <property type="term" value="F:phosphorelay sensor kinase activity"/>
    <property type="evidence" value="ECO:0007669"/>
    <property type="project" value="InterPro"/>
</dbReference>
<keyword evidence="12" id="KW-0472">Membrane</keyword>
<dbReference type="CDD" id="cd00082">
    <property type="entry name" value="HisKA"/>
    <property type="match status" value="1"/>
</dbReference>
<dbReference type="STRING" id="580166.AUP43_16570"/>
<evidence type="ECO:0000256" key="2">
    <source>
        <dbReference type="ARBA" id="ARBA00004141"/>
    </source>
</evidence>
<dbReference type="InterPro" id="IPR036890">
    <property type="entry name" value="HATPase_C_sf"/>
</dbReference>
<dbReference type="InterPro" id="IPR003594">
    <property type="entry name" value="HATPase_dom"/>
</dbReference>
<keyword evidence="6 12" id="KW-0812">Transmembrane</keyword>
<dbReference type="PROSITE" id="PS50885">
    <property type="entry name" value="HAMP"/>
    <property type="match status" value="1"/>
</dbReference>
<evidence type="ECO:0000256" key="1">
    <source>
        <dbReference type="ARBA" id="ARBA00000085"/>
    </source>
</evidence>
<keyword evidence="4" id="KW-0597">Phosphoprotein</keyword>
<dbReference type="PANTHER" id="PTHR45436:SF14">
    <property type="entry name" value="SENSOR PROTEIN QSEC"/>
    <property type="match status" value="1"/>
</dbReference>
<dbReference type="SMART" id="SM00387">
    <property type="entry name" value="HATPase_c"/>
    <property type="match status" value="1"/>
</dbReference>
<evidence type="ECO:0000256" key="4">
    <source>
        <dbReference type="ARBA" id="ARBA00022553"/>
    </source>
</evidence>
<keyword evidence="8" id="KW-0418">Kinase</keyword>
<dbReference type="SMART" id="SM00388">
    <property type="entry name" value="HisKA"/>
    <property type="match status" value="1"/>
</dbReference>
<evidence type="ECO:0000259" key="14">
    <source>
        <dbReference type="PROSITE" id="PS50885"/>
    </source>
</evidence>
<comment type="subcellular location">
    <subcellularLocation>
        <location evidence="2">Membrane</location>
        <topology evidence="2">Multi-pass membrane protein</topology>
    </subcellularLocation>
</comment>
<name>A0A154WFS9_9PROT</name>
<protein>
    <recommendedName>
        <fullName evidence="3">histidine kinase</fullName>
        <ecNumber evidence="3">2.7.13.3</ecNumber>
    </recommendedName>
</protein>